<comment type="similarity">
    <text evidence="1">Belongs to the peptidase M42 family.</text>
</comment>
<dbReference type="Gene3D" id="2.40.30.40">
    <property type="entry name" value="Peptidase M42, domain 2"/>
    <property type="match status" value="1"/>
</dbReference>
<accession>A0A3L7JAK7</accession>
<dbReference type="EMBL" id="RCWN01000001">
    <property type="protein sequence ID" value="RLQ87777.1"/>
    <property type="molecule type" value="Genomic_DNA"/>
</dbReference>
<keyword evidence="2" id="KW-0031">Aminopeptidase</keyword>
<keyword evidence="4" id="KW-0479">Metal-binding</keyword>
<dbReference type="CDD" id="cd05657">
    <property type="entry name" value="M42_glucanase_like"/>
    <property type="match status" value="1"/>
</dbReference>
<evidence type="ECO:0000256" key="2">
    <source>
        <dbReference type="ARBA" id="ARBA00022438"/>
    </source>
</evidence>
<name>A0A3L7JAK7_9HYPH</name>
<evidence type="ECO:0000256" key="6">
    <source>
        <dbReference type="SAM" id="MobiDB-lite"/>
    </source>
</evidence>
<protein>
    <submittedName>
        <fullName evidence="7">Osmoprotectant NAGGN system M42 family peptidase</fullName>
    </submittedName>
</protein>
<evidence type="ECO:0000313" key="7">
    <source>
        <dbReference type="EMBL" id="RLQ87777.1"/>
    </source>
</evidence>
<feature type="region of interest" description="Disordered" evidence="6">
    <location>
        <begin position="361"/>
        <end position="389"/>
    </location>
</feature>
<dbReference type="Proteomes" id="UP000281094">
    <property type="component" value="Unassembled WGS sequence"/>
</dbReference>
<dbReference type="SUPFAM" id="SSF101821">
    <property type="entry name" value="Aminopeptidase/glucanase lid domain"/>
    <property type="match status" value="1"/>
</dbReference>
<comment type="caution">
    <text evidence="7">The sequence shown here is derived from an EMBL/GenBank/DDBJ whole genome shotgun (WGS) entry which is preliminary data.</text>
</comment>
<dbReference type="PANTHER" id="PTHR32481:SF7">
    <property type="entry name" value="AMINOPEPTIDASE YHFE-RELATED"/>
    <property type="match status" value="1"/>
</dbReference>
<dbReference type="SUPFAM" id="SSF53187">
    <property type="entry name" value="Zn-dependent exopeptidases"/>
    <property type="match status" value="1"/>
</dbReference>
<evidence type="ECO:0000256" key="3">
    <source>
        <dbReference type="ARBA" id="ARBA00022670"/>
    </source>
</evidence>
<dbReference type="Pfam" id="PF05343">
    <property type="entry name" value="Peptidase_M42"/>
    <property type="match status" value="1"/>
</dbReference>
<reference evidence="7 8" key="1">
    <citation type="submission" date="2018-10" db="EMBL/GenBank/DDBJ databases">
        <title>Notoacmeibacter sp. M2BS9Y-3-1, whole genome shotgun sequence.</title>
        <authorList>
            <person name="Tuo L."/>
        </authorList>
    </citation>
    <scope>NUCLEOTIDE SEQUENCE [LARGE SCALE GENOMIC DNA]</scope>
    <source>
        <strain evidence="7 8">M2BS9Y-3-1</strain>
    </source>
</reference>
<evidence type="ECO:0000256" key="5">
    <source>
        <dbReference type="ARBA" id="ARBA00022801"/>
    </source>
</evidence>
<evidence type="ECO:0000256" key="4">
    <source>
        <dbReference type="ARBA" id="ARBA00022723"/>
    </source>
</evidence>
<dbReference type="GO" id="GO:0006508">
    <property type="term" value="P:proteolysis"/>
    <property type="evidence" value="ECO:0007669"/>
    <property type="project" value="UniProtKB-KW"/>
</dbReference>
<dbReference type="AlphaFoldDB" id="A0A3L7JAK7"/>
<evidence type="ECO:0000313" key="8">
    <source>
        <dbReference type="Proteomes" id="UP000281094"/>
    </source>
</evidence>
<dbReference type="InterPro" id="IPR051464">
    <property type="entry name" value="Peptidase_M42_aminopept"/>
</dbReference>
<evidence type="ECO:0000256" key="1">
    <source>
        <dbReference type="ARBA" id="ARBA00006272"/>
    </source>
</evidence>
<dbReference type="InterPro" id="IPR008007">
    <property type="entry name" value="Peptidase_M42"/>
</dbReference>
<dbReference type="RefSeq" id="WP_121644741.1">
    <property type="nucleotide sequence ID" value="NZ_RCWN01000001.1"/>
</dbReference>
<gene>
    <name evidence="7" type="ORF">D8780_05725</name>
</gene>
<dbReference type="Gene3D" id="3.40.630.10">
    <property type="entry name" value="Zn peptidases"/>
    <property type="match status" value="1"/>
</dbReference>
<proteinExistence type="inferred from homology"/>
<dbReference type="InterPro" id="IPR017537">
    <property type="entry name" value="Peptidase_M42_hydrolase"/>
</dbReference>
<dbReference type="NCBIfam" id="TIGR03106">
    <property type="entry name" value="trio_M42_hydro"/>
    <property type="match status" value="1"/>
</dbReference>
<feature type="compositionally biased region" description="Basic and acidic residues" evidence="6">
    <location>
        <begin position="372"/>
        <end position="381"/>
    </location>
</feature>
<keyword evidence="8" id="KW-1185">Reference proteome</keyword>
<keyword evidence="3" id="KW-0645">Protease</keyword>
<sequence length="389" mass="42706">MNRLPIDTNYLSSVLSELLDIPSPTGYTDTVTLRVADMLDDLGLTVELTRRGAIRAIRRGRDIRGARAIVTHLDTLGAQVKNIRPNGRPSLVPIGTWSSRFAEGARATVFSRKGGYRGTILPLKSSGHTFDEEIDTQPVSWDNVEMRIDALTRSPEETHRLGIEIGDIVAIDPQPEFLPNGFIVSRHLDNKAGVAASLAALSALQNEQVETPVDIHWLFTIAEEVGVGAASMVSNDIASLLAIDNGTTAPGQNSDEFGVTIAMADQTGPFDYHLTKKLVELCEENDIRFQKDVFRYYRSDSASALEAGADVRTALATFGVDSSHGYERIHLHALRSVAELVTAFCVSPVAIERDFYKRTDTEGFTDQPTEEAPQRLPRDVSRIYPPKSD</sequence>
<keyword evidence="5" id="KW-0378">Hydrolase</keyword>
<dbReference type="InterPro" id="IPR023367">
    <property type="entry name" value="Peptidase_M42_dom2"/>
</dbReference>
<dbReference type="GO" id="GO:0046872">
    <property type="term" value="F:metal ion binding"/>
    <property type="evidence" value="ECO:0007669"/>
    <property type="project" value="UniProtKB-KW"/>
</dbReference>
<dbReference type="GO" id="GO:0004177">
    <property type="term" value="F:aminopeptidase activity"/>
    <property type="evidence" value="ECO:0007669"/>
    <property type="project" value="UniProtKB-KW"/>
</dbReference>
<organism evidence="7 8">
    <name type="scientific">Notoacmeibacter ruber</name>
    <dbReference type="NCBI Taxonomy" id="2670375"/>
    <lineage>
        <taxon>Bacteria</taxon>
        <taxon>Pseudomonadati</taxon>
        <taxon>Pseudomonadota</taxon>
        <taxon>Alphaproteobacteria</taxon>
        <taxon>Hyphomicrobiales</taxon>
        <taxon>Notoacmeibacteraceae</taxon>
        <taxon>Notoacmeibacter</taxon>
    </lineage>
</organism>
<dbReference type="PANTHER" id="PTHR32481">
    <property type="entry name" value="AMINOPEPTIDASE"/>
    <property type="match status" value="1"/>
</dbReference>